<dbReference type="CDD" id="cd00144">
    <property type="entry name" value="MPP_PPP_family"/>
    <property type="match status" value="1"/>
</dbReference>
<dbReference type="PANTHER" id="PTHR11668">
    <property type="entry name" value="SERINE/THREONINE PROTEIN PHOSPHATASE"/>
    <property type="match status" value="1"/>
</dbReference>
<dbReference type="Proteomes" id="UP000037510">
    <property type="component" value="Unassembled WGS sequence"/>
</dbReference>
<dbReference type="Pfam" id="PF00149">
    <property type="entry name" value="Metallophos"/>
    <property type="match status" value="1"/>
</dbReference>
<evidence type="ECO:0000313" key="5">
    <source>
        <dbReference type="EMBL" id="KOB70387.1"/>
    </source>
</evidence>
<evidence type="ECO:0000259" key="4">
    <source>
        <dbReference type="PROSITE" id="PS50222"/>
    </source>
</evidence>
<dbReference type="SMART" id="SM00156">
    <property type="entry name" value="PP2Ac"/>
    <property type="match status" value="1"/>
</dbReference>
<dbReference type="SUPFAM" id="SSF56300">
    <property type="entry name" value="Metallo-dependent phosphatases"/>
    <property type="match status" value="1"/>
</dbReference>
<evidence type="ECO:0000256" key="3">
    <source>
        <dbReference type="RuleBase" id="RU004273"/>
    </source>
</evidence>
<gene>
    <name evidence="5" type="ORF">OBRU01_15501</name>
</gene>
<dbReference type="Gene3D" id="1.10.238.10">
    <property type="entry name" value="EF-hand"/>
    <property type="match status" value="1"/>
</dbReference>
<keyword evidence="6" id="KW-1185">Reference proteome</keyword>
<dbReference type="PANTHER" id="PTHR11668:SF496">
    <property type="entry name" value="SERINE_THREONINE-PROTEIN PHOSPHATASE"/>
    <property type="match status" value="1"/>
</dbReference>
<evidence type="ECO:0000313" key="6">
    <source>
        <dbReference type="Proteomes" id="UP000037510"/>
    </source>
</evidence>
<dbReference type="SUPFAM" id="SSF47473">
    <property type="entry name" value="EF-hand"/>
    <property type="match status" value="1"/>
</dbReference>
<keyword evidence="3" id="KW-0378">Hydrolase</keyword>
<evidence type="ECO:0000256" key="2">
    <source>
        <dbReference type="ARBA" id="ARBA00022837"/>
    </source>
</evidence>
<dbReference type="InterPro" id="IPR002048">
    <property type="entry name" value="EF_hand_dom"/>
</dbReference>
<accession>A0A0L7L4I5</accession>
<dbReference type="PRINTS" id="PR00114">
    <property type="entry name" value="STPHPHTASE"/>
</dbReference>
<dbReference type="GO" id="GO:0005737">
    <property type="term" value="C:cytoplasm"/>
    <property type="evidence" value="ECO:0007669"/>
    <property type="project" value="TreeGrafter"/>
</dbReference>
<dbReference type="InterPro" id="IPR006186">
    <property type="entry name" value="Ser/Thr-sp_prot-phosphatase"/>
</dbReference>
<dbReference type="PROSITE" id="PS00125">
    <property type="entry name" value="SER_THR_PHOSPHATASE"/>
    <property type="match status" value="1"/>
</dbReference>
<reference evidence="5 6" key="1">
    <citation type="journal article" date="2015" name="Genome Biol. Evol.">
        <title>The genome of winter moth (Operophtera brumata) provides a genomic perspective on sexual dimorphism and phenology.</title>
        <authorList>
            <person name="Derks M.F."/>
            <person name="Smit S."/>
            <person name="Salis L."/>
            <person name="Schijlen E."/>
            <person name="Bossers A."/>
            <person name="Mateman C."/>
            <person name="Pijl A.S."/>
            <person name="de Ridder D."/>
            <person name="Groenen M.A."/>
            <person name="Visser M.E."/>
            <person name="Megens H.J."/>
        </authorList>
    </citation>
    <scope>NUCLEOTIDE SEQUENCE [LARGE SCALE GENOMIC DNA]</scope>
    <source>
        <strain evidence="5">WM2013NL</strain>
        <tissue evidence="5">Head and thorax</tissue>
    </source>
</reference>
<dbReference type="AlphaFoldDB" id="A0A0L7L4I5"/>
<comment type="similarity">
    <text evidence="1 3">Belongs to the PPP phosphatase family.</text>
</comment>
<evidence type="ECO:0000256" key="1">
    <source>
        <dbReference type="ARBA" id="ARBA00008294"/>
    </source>
</evidence>
<dbReference type="PROSITE" id="PS50222">
    <property type="entry name" value="EF_HAND_2"/>
    <property type="match status" value="1"/>
</dbReference>
<dbReference type="InterPro" id="IPR050341">
    <property type="entry name" value="PP1_catalytic_subunit"/>
</dbReference>
<sequence length="734" mass="80833">MNKDNRAMFKHYNDLCDVVSLMVYCPSERSYLLTKEANGEFWIPSNKSEKNCWSMTAQKLNLEVAGLDSLLNIQGIKNRLQWLNITELERQRAHCTLRSPEVAIFAEMAMGDHLKDVEAVNQIRMYREFVLMVYPALYMSPHVFAQFMLDLGWQNAQCLSLFRAADVTGRGGLSFLELLLWTAALEPATQHSGIPAEIRCRYIFRYFDKNRDQKLEYEEFKELVAATRAARQLPVDALSVARDVDVCLRELGIQPNSQLPLAEFLRGVGDLRLRGTSSLERDHLSGPSISTAKIPAAPVTPALAGSDAARIPGGVTSATRRSPSVAVRPDYSIAVNTVKLRRRARNEMLELGQFTGTVYLLDSMLFHCLGMLLPQRRATGNNAAAAAAGVMSKGAWSWAAPAEEAALGALILRLAEPVRVLCAAEPRLLRLPSPVIAPQRRATGNNAAAAAAGVMSKGAWSWAAPAEEAALGALILRLAEPVRVLCAAEPRLLRLPSPVIAVDRSLKRDLPPGDLHGNLPALLAIEEALWPSGTALSPSRILFLGDYVDRGAYGTELMAYLLAAKLQKPNAVFMVRGNHEVRDIQKMFTFYNECIGKFGETEGVKIWNAINHVFDALPLAAVVDDKVFCCHGGIPPPWVCPLITAIDKVPVPLMKPAEQSSIAWELMWNDPIKSNKMTASLALELSANEGYAVNTKRGTGHVFDQTAVDRFLLANQLSHIVRAHEVHQHGFKLR</sequence>
<organism evidence="5 6">
    <name type="scientific">Operophtera brumata</name>
    <name type="common">Winter moth</name>
    <name type="synonym">Phalaena brumata</name>
    <dbReference type="NCBI Taxonomy" id="104452"/>
    <lineage>
        <taxon>Eukaryota</taxon>
        <taxon>Metazoa</taxon>
        <taxon>Ecdysozoa</taxon>
        <taxon>Arthropoda</taxon>
        <taxon>Hexapoda</taxon>
        <taxon>Insecta</taxon>
        <taxon>Pterygota</taxon>
        <taxon>Neoptera</taxon>
        <taxon>Endopterygota</taxon>
        <taxon>Lepidoptera</taxon>
        <taxon>Glossata</taxon>
        <taxon>Ditrysia</taxon>
        <taxon>Geometroidea</taxon>
        <taxon>Geometridae</taxon>
        <taxon>Larentiinae</taxon>
        <taxon>Operophtera</taxon>
    </lineage>
</organism>
<comment type="caution">
    <text evidence="5">The sequence shown here is derived from an EMBL/GenBank/DDBJ whole genome shotgun (WGS) entry which is preliminary data.</text>
</comment>
<comment type="catalytic activity">
    <reaction evidence="3">
        <text>O-phospho-L-threonyl-[protein] + H2O = L-threonyl-[protein] + phosphate</text>
        <dbReference type="Rhea" id="RHEA:47004"/>
        <dbReference type="Rhea" id="RHEA-COMP:11060"/>
        <dbReference type="Rhea" id="RHEA-COMP:11605"/>
        <dbReference type="ChEBI" id="CHEBI:15377"/>
        <dbReference type="ChEBI" id="CHEBI:30013"/>
        <dbReference type="ChEBI" id="CHEBI:43474"/>
        <dbReference type="ChEBI" id="CHEBI:61977"/>
        <dbReference type="EC" id="3.1.3.16"/>
    </reaction>
</comment>
<feature type="domain" description="EF-hand" evidence="4">
    <location>
        <begin position="195"/>
        <end position="230"/>
    </location>
</feature>
<dbReference type="GO" id="GO:0004722">
    <property type="term" value="F:protein serine/threonine phosphatase activity"/>
    <property type="evidence" value="ECO:0007669"/>
    <property type="project" value="UniProtKB-EC"/>
</dbReference>
<name>A0A0L7L4I5_OPEBR</name>
<protein>
    <recommendedName>
        <fullName evidence="3">Serine/threonine-protein phosphatase</fullName>
        <ecNumber evidence="3">3.1.3.16</ecNumber>
    </recommendedName>
</protein>
<dbReference type="InterPro" id="IPR011992">
    <property type="entry name" value="EF-hand-dom_pair"/>
</dbReference>
<dbReference type="InterPro" id="IPR018247">
    <property type="entry name" value="EF_Hand_1_Ca_BS"/>
</dbReference>
<dbReference type="SMART" id="SM00054">
    <property type="entry name" value="EFh"/>
    <property type="match status" value="2"/>
</dbReference>
<dbReference type="EC" id="3.1.3.16" evidence="3"/>
<keyword evidence="2" id="KW-0106">Calcium</keyword>
<dbReference type="PROSITE" id="PS00018">
    <property type="entry name" value="EF_HAND_1"/>
    <property type="match status" value="1"/>
</dbReference>
<dbReference type="InterPro" id="IPR004843">
    <property type="entry name" value="Calcineurin-like_PHP"/>
</dbReference>
<dbReference type="STRING" id="104452.A0A0L7L4I5"/>
<dbReference type="GO" id="GO:0005634">
    <property type="term" value="C:nucleus"/>
    <property type="evidence" value="ECO:0007669"/>
    <property type="project" value="TreeGrafter"/>
</dbReference>
<dbReference type="InterPro" id="IPR029052">
    <property type="entry name" value="Metallo-depent_PP-like"/>
</dbReference>
<dbReference type="Gene3D" id="3.60.21.10">
    <property type="match status" value="1"/>
</dbReference>
<proteinExistence type="inferred from homology"/>
<dbReference type="EMBL" id="JTDY01002974">
    <property type="protein sequence ID" value="KOB70387.1"/>
    <property type="molecule type" value="Genomic_DNA"/>
</dbReference>
<dbReference type="GO" id="GO:0005509">
    <property type="term" value="F:calcium ion binding"/>
    <property type="evidence" value="ECO:0007669"/>
    <property type="project" value="InterPro"/>
</dbReference>